<dbReference type="AlphaFoldDB" id="A0A7S4D8N8"/>
<sequence length="336" mass="36927">MSKQEKKALLVEQFLGRQDFYLSGGQLRESESSDSETDDKVRSAQQLADGDHFSLNDSSLTEGLSSLNKIMKMNQQQSHTEKKAKKKTAKSKGAEARILQHNTSEKKTRKGKGKKKKQQLRSKESIEQCKRISAACDKGDERDILLEYKRVWGYSFNDDTTNGQATADADINKLAVVFGENLNDIILSQTIQAFHHAIFLPSQDNMEGNNNKNDVCNVYVGAGSNFLLQDIFSGDSDKALHAATQTLSSLTKCSRFEFLSLGLEASVKKLVADIVKESIQRIGNSGKEDVGCDDRVDNNTEDGKSVGSGDNQIFGGASLSMAVAQMIQDGFHIVLS</sequence>
<gene>
    <name evidence="2" type="ORF">HAKA00212_LOCUS13943</name>
</gene>
<feature type="region of interest" description="Disordered" evidence="1">
    <location>
        <begin position="22"/>
        <end position="124"/>
    </location>
</feature>
<dbReference type="EMBL" id="HBIU01030262">
    <property type="protein sequence ID" value="CAE0635202.1"/>
    <property type="molecule type" value="Transcribed_RNA"/>
</dbReference>
<evidence type="ECO:0000313" key="2">
    <source>
        <dbReference type="EMBL" id="CAE0635202.1"/>
    </source>
</evidence>
<proteinExistence type="predicted"/>
<evidence type="ECO:0000256" key="1">
    <source>
        <dbReference type="SAM" id="MobiDB-lite"/>
    </source>
</evidence>
<name>A0A7S4D8N8_HETAK</name>
<feature type="compositionally biased region" description="Basic residues" evidence="1">
    <location>
        <begin position="107"/>
        <end position="120"/>
    </location>
</feature>
<accession>A0A7S4D8N8</accession>
<protein>
    <submittedName>
        <fullName evidence="2">Uncharacterized protein</fullName>
    </submittedName>
</protein>
<feature type="compositionally biased region" description="Polar residues" evidence="1">
    <location>
        <begin position="55"/>
        <end position="78"/>
    </location>
</feature>
<organism evidence="2">
    <name type="scientific">Heterosigma akashiwo</name>
    <name type="common">Chromophytic alga</name>
    <name type="synonym">Heterosigma carterae</name>
    <dbReference type="NCBI Taxonomy" id="2829"/>
    <lineage>
        <taxon>Eukaryota</taxon>
        <taxon>Sar</taxon>
        <taxon>Stramenopiles</taxon>
        <taxon>Ochrophyta</taxon>
        <taxon>Raphidophyceae</taxon>
        <taxon>Chattonellales</taxon>
        <taxon>Chattonellaceae</taxon>
        <taxon>Heterosigma</taxon>
    </lineage>
</organism>
<reference evidence="2" key="1">
    <citation type="submission" date="2021-01" db="EMBL/GenBank/DDBJ databases">
        <authorList>
            <person name="Corre E."/>
            <person name="Pelletier E."/>
            <person name="Niang G."/>
            <person name="Scheremetjew M."/>
            <person name="Finn R."/>
            <person name="Kale V."/>
            <person name="Holt S."/>
            <person name="Cochrane G."/>
            <person name="Meng A."/>
            <person name="Brown T."/>
            <person name="Cohen L."/>
        </authorList>
    </citation>
    <scope>NUCLEOTIDE SEQUENCE</scope>
    <source>
        <strain evidence="2">CCMP3107</strain>
    </source>
</reference>
<feature type="region of interest" description="Disordered" evidence="1">
    <location>
        <begin position="285"/>
        <end position="309"/>
    </location>
</feature>
<feature type="compositionally biased region" description="Basic and acidic residues" evidence="1">
    <location>
        <begin position="286"/>
        <end position="304"/>
    </location>
</feature>